<dbReference type="InterPro" id="IPR001138">
    <property type="entry name" value="Zn2Cys6_DnaBD"/>
</dbReference>
<dbReference type="EMBL" id="JARJCM010000001">
    <property type="protein sequence ID" value="KAJ7047469.1"/>
    <property type="molecule type" value="Genomic_DNA"/>
</dbReference>
<dbReference type="Gene3D" id="4.10.240.10">
    <property type="entry name" value="Zn(2)-C6 fungal-type DNA-binding domain"/>
    <property type="match status" value="1"/>
</dbReference>
<feature type="domain" description="Zn(2)-C6 fungal-type" evidence="2">
    <location>
        <begin position="29"/>
        <end position="49"/>
    </location>
</feature>
<evidence type="ECO:0000313" key="3">
    <source>
        <dbReference type="EMBL" id="KAJ7047469.1"/>
    </source>
</evidence>
<gene>
    <name evidence="3" type="ORF">C8F04DRAFT_1058953</name>
</gene>
<dbReference type="SUPFAM" id="SSF57701">
    <property type="entry name" value="Zn2/Cys6 DNA-binding domain"/>
    <property type="match status" value="1"/>
</dbReference>
<reference evidence="3" key="1">
    <citation type="submission" date="2023-03" db="EMBL/GenBank/DDBJ databases">
        <title>Massive genome expansion in bonnet fungi (Mycena s.s.) driven by repeated elements and novel gene families across ecological guilds.</title>
        <authorList>
            <consortium name="Lawrence Berkeley National Laboratory"/>
            <person name="Harder C.B."/>
            <person name="Miyauchi S."/>
            <person name="Viragh M."/>
            <person name="Kuo A."/>
            <person name="Thoen E."/>
            <person name="Andreopoulos B."/>
            <person name="Lu D."/>
            <person name="Skrede I."/>
            <person name="Drula E."/>
            <person name="Henrissat B."/>
            <person name="Morin E."/>
            <person name="Kohler A."/>
            <person name="Barry K."/>
            <person name="LaButti K."/>
            <person name="Morin E."/>
            <person name="Salamov A."/>
            <person name="Lipzen A."/>
            <person name="Mereny Z."/>
            <person name="Hegedus B."/>
            <person name="Baldrian P."/>
            <person name="Stursova M."/>
            <person name="Weitz H."/>
            <person name="Taylor A."/>
            <person name="Grigoriev I.V."/>
            <person name="Nagy L.G."/>
            <person name="Martin F."/>
            <person name="Kauserud H."/>
        </authorList>
    </citation>
    <scope>NUCLEOTIDE SEQUENCE</scope>
    <source>
        <strain evidence="3">CBHHK200</strain>
    </source>
</reference>
<protein>
    <recommendedName>
        <fullName evidence="2">Zn(2)-C6 fungal-type domain-containing protein</fullName>
    </recommendedName>
</protein>
<dbReference type="GO" id="GO:0000981">
    <property type="term" value="F:DNA-binding transcription factor activity, RNA polymerase II-specific"/>
    <property type="evidence" value="ECO:0007669"/>
    <property type="project" value="InterPro"/>
</dbReference>
<dbReference type="PROSITE" id="PS50048">
    <property type="entry name" value="ZN2_CY6_FUNGAL_2"/>
    <property type="match status" value="1"/>
</dbReference>
<feature type="region of interest" description="Disordered" evidence="1">
    <location>
        <begin position="1"/>
        <end position="21"/>
    </location>
</feature>
<dbReference type="InterPro" id="IPR036864">
    <property type="entry name" value="Zn2-C6_fun-type_DNA-bd_sf"/>
</dbReference>
<sequence>MPVDSSRKSSRKTTNDDETDVRRARGEVACAECRRLKLKCDKKLPCSSCSEQDCTESNQN</sequence>
<organism evidence="3 4">
    <name type="scientific">Mycena alexandri</name>
    <dbReference type="NCBI Taxonomy" id="1745969"/>
    <lineage>
        <taxon>Eukaryota</taxon>
        <taxon>Fungi</taxon>
        <taxon>Dikarya</taxon>
        <taxon>Basidiomycota</taxon>
        <taxon>Agaricomycotina</taxon>
        <taxon>Agaricomycetes</taxon>
        <taxon>Agaricomycetidae</taxon>
        <taxon>Agaricales</taxon>
        <taxon>Marasmiineae</taxon>
        <taxon>Mycenaceae</taxon>
        <taxon>Mycena</taxon>
    </lineage>
</organism>
<keyword evidence="4" id="KW-1185">Reference proteome</keyword>
<dbReference type="AlphaFoldDB" id="A0AAD6XJK7"/>
<name>A0AAD6XJK7_9AGAR</name>
<dbReference type="GO" id="GO:0008270">
    <property type="term" value="F:zinc ion binding"/>
    <property type="evidence" value="ECO:0007669"/>
    <property type="project" value="InterPro"/>
</dbReference>
<dbReference type="Proteomes" id="UP001218188">
    <property type="component" value="Unassembled WGS sequence"/>
</dbReference>
<comment type="caution">
    <text evidence="3">The sequence shown here is derived from an EMBL/GenBank/DDBJ whole genome shotgun (WGS) entry which is preliminary data.</text>
</comment>
<evidence type="ECO:0000259" key="2">
    <source>
        <dbReference type="PROSITE" id="PS50048"/>
    </source>
</evidence>
<proteinExistence type="predicted"/>
<evidence type="ECO:0000313" key="4">
    <source>
        <dbReference type="Proteomes" id="UP001218188"/>
    </source>
</evidence>
<dbReference type="Pfam" id="PF00172">
    <property type="entry name" value="Zn_clus"/>
    <property type="match status" value="1"/>
</dbReference>
<accession>A0AAD6XJK7</accession>
<evidence type="ECO:0000256" key="1">
    <source>
        <dbReference type="SAM" id="MobiDB-lite"/>
    </source>
</evidence>